<name>A0AAQ3PFX7_VIGMU</name>
<evidence type="ECO:0000313" key="1">
    <source>
        <dbReference type="EMBL" id="WVZ25748.1"/>
    </source>
</evidence>
<accession>A0AAQ3PFX7</accession>
<dbReference type="AlphaFoldDB" id="A0AAQ3PFX7"/>
<evidence type="ECO:0000313" key="2">
    <source>
        <dbReference type="Proteomes" id="UP001374535"/>
    </source>
</evidence>
<dbReference type="Proteomes" id="UP001374535">
    <property type="component" value="Chromosome 1"/>
</dbReference>
<dbReference type="EMBL" id="CP144700">
    <property type="protein sequence ID" value="WVZ25748.1"/>
    <property type="molecule type" value="Genomic_DNA"/>
</dbReference>
<keyword evidence="2" id="KW-1185">Reference proteome</keyword>
<organism evidence="1 2">
    <name type="scientific">Vigna mungo</name>
    <name type="common">Black gram</name>
    <name type="synonym">Phaseolus mungo</name>
    <dbReference type="NCBI Taxonomy" id="3915"/>
    <lineage>
        <taxon>Eukaryota</taxon>
        <taxon>Viridiplantae</taxon>
        <taxon>Streptophyta</taxon>
        <taxon>Embryophyta</taxon>
        <taxon>Tracheophyta</taxon>
        <taxon>Spermatophyta</taxon>
        <taxon>Magnoliopsida</taxon>
        <taxon>eudicotyledons</taxon>
        <taxon>Gunneridae</taxon>
        <taxon>Pentapetalae</taxon>
        <taxon>rosids</taxon>
        <taxon>fabids</taxon>
        <taxon>Fabales</taxon>
        <taxon>Fabaceae</taxon>
        <taxon>Papilionoideae</taxon>
        <taxon>50 kb inversion clade</taxon>
        <taxon>NPAAA clade</taxon>
        <taxon>indigoferoid/millettioid clade</taxon>
        <taxon>Phaseoleae</taxon>
        <taxon>Vigna</taxon>
    </lineage>
</organism>
<protein>
    <submittedName>
        <fullName evidence="1">Uncharacterized protein</fullName>
    </submittedName>
</protein>
<proteinExistence type="predicted"/>
<gene>
    <name evidence="1" type="ORF">V8G54_004292</name>
</gene>
<sequence>MHTRFSKTLEVTIDKCLKNPKNLKLKKHSFFFFVKSNERHIEMMKQNGWKNYFSLMRASSKKEACAESIAKIHIVELIQTQQHISGRNPEEKQKLRIFQRKQKVGMCKVGRLS</sequence>
<reference evidence="1 2" key="1">
    <citation type="journal article" date="2023" name="Life. Sci Alliance">
        <title>Evolutionary insights into 3D genome organization and epigenetic landscape of Vigna mungo.</title>
        <authorList>
            <person name="Junaid A."/>
            <person name="Singh B."/>
            <person name="Bhatia S."/>
        </authorList>
    </citation>
    <scope>NUCLEOTIDE SEQUENCE [LARGE SCALE GENOMIC DNA]</scope>
    <source>
        <strain evidence="1">Urdbean</strain>
    </source>
</reference>